<keyword evidence="5" id="KW-1185">Reference proteome</keyword>
<dbReference type="Pfam" id="PF03767">
    <property type="entry name" value="Acid_phosphat_B"/>
    <property type="match status" value="1"/>
</dbReference>
<feature type="chain" id="PRO_5021216652" evidence="3">
    <location>
        <begin position="29"/>
        <end position="315"/>
    </location>
</feature>
<dbReference type="PANTHER" id="PTHR31284:SF10">
    <property type="entry name" value="ACID PHOSPHATASE-LIKE PROTEIN"/>
    <property type="match status" value="1"/>
</dbReference>
<dbReference type="Proteomes" id="UP000320314">
    <property type="component" value="Unassembled WGS sequence"/>
</dbReference>
<evidence type="ECO:0000256" key="3">
    <source>
        <dbReference type="SAM" id="SignalP"/>
    </source>
</evidence>
<keyword evidence="4" id="KW-0449">Lipoprotein</keyword>
<dbReference type="PIRSF" id="PIRSF019271">
    <property type="entry name" value="Acid_Ptase_C"/>
    <property type="match status" value="1"/>
</dbReference>
<feature type="region of interest" description="Disordered" evidence="2">
    <location>
        <begin position="272"/>
        <end position="315"/>
    </location>
</feature>
<reference evidence="4 5" key="1">
    <citation type="submission" date="2019-06" db="EMBL/GenBank/DDBJ databases">
        <authorList>
            <person name="Li M."/>
        </authorList>
    </citation>
    <scope>NUCLEOTIDE SEQUENCE [LARGE SCALE GENOMIC DNA]</scope>
    <source>
        <strain evidence="4 5">BGMRC6574</strain>
    </source>
</reference>
<evidence type="ECO:0000313" key="4">
    <source>
        <dbReference type="EMBL" id="TPW32916.1"/>
    </source>
</evidence>
<keyword evidence="1 3" id="KW-0732">Signal</keyword>
<gene>
    <name evidence="4" type="ORF">FJU11_01475</name>
</gene>
<comment type="caution">
    <text evidence="4">The sequence shown here is derived from an EMBL/GenBank/DDBJ whole genome shotgun (WGS) entry which is preliminary data.</text>
</comment>
<sequence length="315" mass="34670">MTDTRSRRTLAACVAASALLAGTLTAGAADTGSTAKTGDTAKTGSVQQNDLLNATLWMQHAVEYKATVEGIYDLAKIRLDEALKDKSWTALPDMQGDNFKDEPTAIIADLDETFIDNSAYEASLITRGTSYSSKDWTKWVQDEKAKAMPGVVDFLKYADSKGVKIFYISNRSADNEEATRANLKKLGFPMGGNVDTVLAKNEKKDWGSDKDSRHKVVAKDYRVLLVMGDNLGDFTDKADGSVDQRMQVYKDAMNHWGHDWIMLPNPSYGSWESTSFGGDWSKSEDERRKEKIDRLSPWQPSGSSDSSSGDSATTK</sequence>
<name>A0A506UHY0_9HYPH</name>
<dbReference type="SUPFAM" id="SSF56784">
    <property type="entry name" value="HAD-like"/>
    <property type="match status" value="1"/>
</dbReference>
<dbReference type="InterPro" id="IPR023214">
    <property type="entry name" value="HAD_sf"/>
</dbReference>
<dbReference type="InterPro" id="IPR036412">
    <property type="entry name" value="HAD-like_sf"/>
</dbReference>
<dbReference type="AlphaFoldDB" id="A0A506UHY0"/>
<proteinExistence type="predicted"/>
<evidence type="ECO:0000313" key="5">
    <source>
        <dbReference type="Proteomes" id="UP000320314"/>
    </source>
</evidence>
<dbReference type="RefSeq" id="WP_141165219.1">
    <property type="nucleotide sequence ID" value="NZ_VHLH01000001.1"/>
</dbReference>
<evidence type="ECO:0000256" key="1">
    <source>
        <dbReference type="ARBA" id="ARBA00022729"/>
    </source>
</evidence>
<feature type="compositionally biased region" description="Basic and acidic residues" evidence="2">
    <location>
        <begin position="281"/>
        <end position="294"/>
    </location>
</feature>
<dbReference type="EMBL" id="VHLH01000001">
    <property type="protein sequence ID" value="TPW32916.1"/>
    <property type="molecule type" value="Genomic_DNA"/>
</dbReference>
<evidence type="ECO:0000256" key="2">
    <source>
        <dbReference type="SAM" id="MobiDB-lite"/>
    </source>
</evidence>
<dbReference type="SFLD" id="SFLDS00003">
    <property type="entry name" value="Haloacid_Dehalogenase"/>
    <property type="match status" value="1"/>
</dbReference>
<dbReference type="InterPro" id="IPR005519">
    <property type="entry name" value="Acid_phosphat_B-like"/>
</dbReference>
<feature type="signal peptide" evidence="3">
    <location>
        <begin position="1"/>
        <end position="28"/>
    </location>
</feature>
<dbReference type="Gene3D" id="3.40.50.1000">
    <property type="entry name" value="HAD superfamily/HAD-like"/>
    <property type="match status" value="1"/>
</dbReference>
<feature type="compositionally biased region" description="Low complexity" evidence="2">
    <location>
        <begin position="301"/>
        <end position="315"/>
    </location>
</feature>
<dbReference type="NCBIfam" id="TIGR01533">
    <property type="entry name" value="lipo_e_P4"/>
    <property type="match status" value="1"/>
</dbReference>
<organism evidence="4 5">
    <name type="scientific">Pararhizobium mangrovi</name>
    <dbReference type="NCBI Taxonomy" id="2590452"/>
    <lineage>
        <taxon>Bacteria</taxon>
        <taxon>Pseudomonadati</taxon>
        <taxon>Pseudomonadota</taxon>
        <taxon>Alphaproteobacteria</taxon>
        <taxon>Hyphomicrobiales</taxon>
        <taxon>Rhizobiaceae</taxon>
        <taxon>Rhizobium/Agrobacterium group</taxon>
        <taxon>Pararhizobium</taxon>
    </lineage>
</organism>
<dbReference type="OrthoDB" id="193314at2"/>
<accession>A0A506UHY0</accession>
<dbReference type="SFLD" id="SFLDG01125">
    <property type="entry name" value="C1.1:_Acid_Phosphatase_Like"/>
    <property type="match status" value="1"/>
</dbReference>
<dbReference type="InterPro" id="IPR006423">
    <property type="entry name" value="Lipo_e_P4"/>
</dbReference>
<dbReference type="GO" id="GO:0009279">
    <property type="term" value="C:cell outer membrane"/>
    <property type="evidence" value="ECO:0007669"/>
    <property type="project" value="InterPro"/>
</dbReference>
<protein>
    <submittedName>
        <fullName evidence="4">5'-nucleotidase, lipoprotein e(P4) family</fullName>
    </submittedName>
</protein>
<dbReference type="PANTHER" id="PTHR31284">
    <property type="entry name" value="ACID PHOSPHATASE-LIKE PROTEIN"/>
    <property type="match status" value="1"/>
</dbReference>